<dbReference type="Pfam" id="PF04248">
    <property type="entry name" value="NTP_transf_9"/>
    <property type="match status" value="1"/>
</dbReference>
<dbReference type="AlphaFoldDB" id="A0A558J834"/>
<dbReference type="RefSeq" id="WP_144810778.1">
    <property type="nucleotide sequence ID" value="NZ_VNFE01000003.1"/>
</dbReference>
<accession>A0A558J834</accession>
<dbReference type="InterPro" id="IPR007361">
    <property type="entry name" value="DUF427"/>
</dbReference>
<organism evidence="2 3">
    <name type="scientific">Vreelandella titanicae</name>
    <dbReference type="NCBI Taxonomy" id="664683"/>
    <lineage>
        <taxon>Bacteria</taxon>
        <taxon>Pseudomonadati</taxon>
        <taxon>Pseudomonadota</taxon>
        <taxon>Gammaproteobacteria</taxon>
        <taxon>Oceanospirillales</taxon>
        <taxon>Halomonadaceae</taxon>
        <taxon>Vreelandella</taxon>
    </lineage>
</organism>
<protein>
    <submittedName>
        <fullName evidence="2">DUF427 domain-containing protein</fullName>
    </submittedName>
</protein>
<evidence type="ECO:0000259" key="1">
    <source>
        <dbReference type="Pfam" id="PF04248"/>
    </source>
</evidence>
<dbReference type="EMBL" id="VNFE01000003">
    <property type="protein sequence ID" value="TVU89672.1"/>
    <property type="molecule type" value="Genomic_DNA"/>
</dbReference>
<sequence length="93" mass="10661">MSQAPRITLHHVNQRVQVYVDGKLLADSNQALEHRYPARQYFPREDVRMNLLTLSETTTPCHRFDLFIASSSRGLESPGIPGRFRSLVAFNSF</sequence>
<proteinExistence type="predicted"/>
<comment type="caution">
    <text evidence="2">The sequence shown here is derived from an EMBL/GenBank/DDBJ whole genome shotgun (WGS) entry which is preliminary data.</text>
</comment>
<dbReference type="Gene3D" id="2.170.150.40">
    <property type="entry name" value="Domain of unknown function (DUF427)"/>
    <property type="match status" value="1"/>
</dbReference>
<evidence type="ECO:0000313" key="2">
    <source>
        <dbReference type="EMBL" id="TVU89672.1"/>
    </source>
</evidence>
<evidence type="ECO:0000313" key="3">
    <source>
        <dbReference type="Proteomes" id="UP000317288"/>
    </source>
</evidence>
<feature type="domain" description="DUF427" evidence="1">
    <location>
        <begin position="16"/>
        <end position="62"/>
    </location>
</feature>
<gene>
    <name evidence="2" type="ORF">FQP89_09955</name>
</gene>
<dbReference type="InterPro" id="IPR038694">
    <property type="entry name" value="DUF427_sf"/>
</dbReference>
<reference evidence="2 3" key="1">
    <citation type="submission" date="2019-07" db="EMBL/GenBank/DDBJ databases">
        <title>Diversity of Bacteria from Kongsfjorden, Arctic.</title>
        <authorList>
            <person name="Yu Y."/>
        </authorList>
    </citation>
    <scope>NUCLEOTIDE SEQUENCE [LARGE SCALE GENOMIC DNA]</scope>
    <source>
        <strain evidence="2 3">SM1922</strain>
    </source>
</reference>
<name>A0A558J834_9GAMM</name>
<dbReference type="Proteomes" id="UP000317288">
    <property type="component" value="Unassembled WGS sequence"/>
</dbReference>